<comment type="similarity">
    <text evidence="1">Belongs to the ATP-dependent AMP-binding enzyme family.</text>
</comment>
<evidence type="ECO:0000313" key="8">
    <source>
        <dbReference type="Proteomes" id="UP001150569"/>
    </source>
</evidence>
<feature type="domain" description="AMP-dependent synthetase/ligase" evidence="5">
    <location>
        <begin position="33"/>
        <end position="387"/>
    </location>
</feature>
<dbReference type="InterPro" id="IPR045851">
    <property type="entry name" value="AMP-bd_C_sf"/>
</dbReference>
<dbReference type="Gene3D" id="3.30.300.30">
    <property type="match status" value="1"/>
</dbReference>
<protein>
    <recommendedName>
        <fullName evidence="9">Peroxisomal-coenzyme A synthetase</fullName>
    </recommendedName>
</protein>
<name>A0A9W7ZNF7_9FUNG</name>
<dbReference type="InterPro" id="IPR000873">
    <property type="entry name" value="AMP-dep_synth/lig_dom"/>
</dbReference>
<evidence type="ECO:0000259" key="5">
    <source>
        <dbReference type="Pfam" id="PF00501"/>
    </source>
</evidence>
<evidence type="ECO:0000256" key="3">
    <source>
        <dbReference type="ARBA" id="ARBA00022741"/>
    </source>
</evidence>
<evidence type="ECO:0000313" key="7">
    <source>
        <dbReference type="EMBL" id="KAJ1913184.1"/>
    </source>
</evidence>
<dbReference type="Proteomes" id="UP001150569">
    <property type="component" value="Unassembled WGS sequence"/>
</dbReference>
<dbReference type="OrthoDB" id="3633556at2759"/>
<dbReference type="EMBL" id="JANBPT010000769">
    <property type="protein sequence ID" value="KAJ1913184.1"/>
    <property type="molecule type" value="Genomic_DNA"/>
</dbReference>
<reference evidence="7" key="1">
    <citation type="submission" date="2022-07" db="EMBL/GenBank/DDBJ databases">
        <title>Phylogenomic reconstructions and comparative analyses of Kickxellomycotina fungi.</title>
        <authorList>
            <person name="Reynolds N.K."/>
            <person name="Stajich J.E."/>
            <person name="Barry K."/>
            <person name="Grigoriev I.V."/>
            <person name="Crous P."/>
            <person name="Smith M.E."/>
        </authorList>
    </citation>
    <scope>NUCLEOTIDE SEQUENCE</scope>
    <source>
        <strain evidence="7">RSA 861</strain>
    </source>
</reference>
<evidence type="ECO:0000256" key="1">
    <source>
        <dbReference type="ARBA" id="ARBA00006432"/>
    </source>
</evidence>
<dbReference type="InterPro" id="IPR042099">
    <property type="entry name" value="ANL_N_sf"/>
</dbReference>
<dbReference type="InterPro" id="IPR045310">
    <property type="entry name" value="Pcs60-like"/>
</dbReference>
<dbReference type="Pfam" id="PF13193">
    <property type="entry name" value="AMP-binding_C"/>
    <property type="match status" value="1"/>
</dbReference>
<dbReference type="AlphaFoldDB" id="A0A9W7ZNF7"/>
<keyword evidence="2" id="KW-0436">Ligase</keyword>
<dbReference type="PANTHER" id="PTHR43201:SF5">
    <property type="entry name" value="MEDIUM-CHAIN ACYL-COA LIGASE ACSF2, MITOCHONDRIAL"/>
    <property type="match status" value="1"/>
</dbReference>
<keyword evidence="4" id="KW-0067">ATP-binding</keyword>
<dbReference type="GO" id="GO:0031956">
    <property type="term" value="F:medium-chain fatty acid-CoA ligase activity"/>
    <property type="evidence" value="ECO:0007669"/>
    <property type="project" value="TreeGrafter"/>
</dbReference>
<dbReference type="Gene3D" id="3.40.50.12780">
    <property type="entry name" value="N-terminal domain of ligase-like"/>
    <property type="match status" value="1"/>
</dbReference>
<evidence type="ECO:0000256" key="4">
    <source>
        <dbReference type="ARBA" id="ARBA00022840"/>
    </source>
</evidence>
<keyword evidence="8" id="KW-1185">Reference proteome</keyword>
<dbReference type="Pfam" id="PF00501">
    <property type="entry name" value="AMP-binding"/>
    <property type="match status" value="1"/>
</dbReference>
<evidence type="ECO:0000256" key="2">
    <source>
        <dbReference type="ARBA" id="ARBA00022598"/>
    </source>
</evidence>
<proteinExistence type="inferred from homology"/>
<accession>A0A9W7ZNF7</accession>
<dbReference type="PANTHER" id="PTHR43201">
    <property type="entry name" value="ACYL-COA SYNTHETASE"/>
    <property type="match status" value="1"/>
</dbReference>
<evidence type="ECO:0000259" key="6">
    <source>
        <dbReference type="Pfam" id="PF13193"/>
    </source>
</evidence>
<keyword evidence="3" id="KW-0547">Nucleotide-binding</keyword>
<dbReference type="InterPro" id="IPR020845">
    <property type="entry name" value="AMP-binding_CS"/>
</dbReference>
<dbReference type="CDD" id="cd05926">
    <property type="entry name" value="FACL_fum10p_like"/>
    <property type="match status" value="1"/>
</dbReference>
<sequence length="534" mass="57132">MAPTLADIFVHASPNADALVIPEPLSADPSSIATALTYGDLKCTLLGFQTQLAAQGLQPGDVISSIFTNTLECVVAFLGTTLMRCVAAPLNPQLAQSELEFYLDDAQTKILLVPRGTSDDHPALKAAQAHAKCRVWEVYQNRTAPGGIAVVPHGGHGTPAAAVATDPLPTEFVHQPEPEDIALLLHTSGTTGRPKAVPLTHANLTRSMHNIIGTYKLGPADRTYLVMPLFHVHGLVAGLLATLASSGRAVVPSKFSASRFWADVVAQGCTWYTAVPTIHQILLRHPSPATGQHRLRFIRSCSSALAPVIHQQLEDTYGVPVLEAYAMTEAAHQMTSNPLPPQPRKAGTVGLGFGVDVGIFDESGLQLDTGLEGEICVRGPNVTHGYLNNPTANAVSFHDGGWFRTGDQGRQDTDGYLAVTGRIKELINRGGEKISPVEVDDILLRHPQVTDAVTFGVPDEIYGQEVHAAVIPKADADGQVTEASVKDFCRQSLAAFKVPKKVYIVDDFPRTATGKVQRRVVAQHFLNISAKAQP</sequence>
<gene>
    <name evidence="7" type="ORF">IWQ60_009315</name>
</gene>
<evidence type="ECO:0008006" key="9">
    <source>
        <dbReference type="Google" id="ProtNLM"/>
    </source>
</evidence>
<dbReference type="InterPro" id="IPR025110">
    <property type="entry name" value="AMP-bd_C"/>
</dbReference>
<comment type="caution">
    <text evidence="7">The sequence shown here is derived from an EMBL/GenBank/DDBJ whole genome shotgun (WGS) entry which is preliminary data.</text>
</comment>
<organism evidence="7 8">
    <name type="scientific">Tieghemiomyces parasiticus</name>
    <dbReference type="NCBI Taxonomy" id="78921"/>
    <lineage>
        <taxon>Eukaryota</taxon>
        <taxon>Fungi</taxon>
        <taxon>Fungi incertae sedis</taxon>
        <taxon>Zoopagomycota</taxon>
        <taxon>Kickxellomycotina</taxon>
        <taxon>Dimargaritomycetes</taxon>
        <taxon>Dimargaritales</taxon>
        <taxon>Dimargaritaceae</taxon>
        <taxon>Tieghemiomyces</taxon>
    </lineage>
</organism>
<dbReference type="PROSITE" id="PS00455">
    <property type="entry name" value="AMP_BINDING"/>
    <property type="match status" value="1"/>
</dbReference>
<dbReference type="SUPFAM" id="SSF56801">
    <property type="entry name" value="Acetyl-CoA synthetase-like"/>
    <property type="match status" value="1"/>
</dbReference>
<dbReference type="GO" id="GO:0005524">
    <property type="term" value="F:ATP binding"/>
    <property type="evidence" value="ECO:0007669"/>
    <property type="project" value="UniProtKB-KW"/>
</dbReference>
<feature type="domain" description="AMP-binding enzyme C-terminal" evidence="6">
    <location>
        <begin position="438"/>
        <end position="515"/>
    </location>
</feature>
<dbReference type="GO" id="GO:0006631">
    <property type="term" value="P:fatty acid metabolic process"/>
    <property type="evidence" value="ECO:0007669"/>
    <property type="project" value="TreeGrafter"/>
</dbReference>